<dbReference type="Proteomes" id="UP001430356">
    <property type="component" value="Unassembled WGS sequence"/>
</dbReference>
<gene>
    <name evidence="1" type="ORF">NESM_000803400</name>
</gene>
<organism evidence="1 2">
    <name type="scientific">Novymonas esmeraldas</name>
    <dbReference type="NCBI Taxonomy" id="1808958"/>
    <lineage>
        <taxon>Eukaryota</taxon>
        <taxon>Discoba</taxon>
        <taxon>Euglenozoa</taxon>
        <taxon>Kinetoplastea</taxon>
        <taxon>Metakinetoplastina</taxon>
        <taxon>Trypanosomatida</taxon>
        <taxon>Trypanosomatidae</taxon>
        <taxon>Novymonas</taxon>
    </lineage>
</organism>
<sequence length="817" mass="88698">MLRKQSLLFLSAQWRPHSEQLKQWIVSSSSDSKALSLARDYVSNLDIGVLQTFEDGLELTSLLPSIKYPLGTHAMAKIASHLEAVASDLGPAELRQLSTSMSVSPGSLGYYEAVLGSPGVMAALRSCLQHADNAELISFGRLFWTSRAHELQGGGVFASHMTRTVLSMLASRLLAPDDPFAFFDFVVAESVPLEENEMEGIVKQLQLSTAKLQGAALVDLLEKIARPRNSQRYAAWGACIQNALLKANAVDDRNCFSVFVGLLLTGAAVEDSICDRICVACKDLSSSKVVQLLSAWQDADATSRPNSAPLGRVLVEVQKRVRVGLTGSQPEASAEEYLSWVLCLSFFSAAEASALLRDAAAADRVPVVLSPSEVALLCDALISTGAVIPSLQPRIRHAAEKTSLSQRASVHALYVLNLGGEKPPSGLVKKAVGQAGTRLSASRSAKTRAGEELSPRDRAVLIAGLCLDGDEGQSATLKRVVNSKELSHRAAMCLLRLTRKATTNASRWTRKVALSRAMRSLRSCTSEELGVLLSTLSDLGVRDAAALQRIFEELSGKMQHARDAVVAAKAARVLKLTPLFAQSGLAERLGDLADMCLADLVTLLSCCTAKQRYALLHQPSVMAVLRQKPQGRNTTRELVLLFTFLPSSEARRTEVVSELQKSEPLAPQSLSAEDAIAAVEAVVTDSEIVLLSRVLGRVTLDWDESHLMRLFRCASRHTKVPKSYFRLAGRSLLAATAQQKLSLENTNAWLTLYLDNRIIDEGVGKSLVMSLMRRNARGTSPYQKQITRGSLFYSVSCPKQEAKSTRRFEFPTRTGSI</sequence>
<protein>
    <submittedName>
        <fullName evidence="1">Uncharacterized protein</fullName>
    </submittedName>
</protein>
<evidence type="ECO:0000313" key="2">
    <source>
        <dbReference type="Proteomes" id="UP001430356"/>
    </source>
</evidence>
<dbReference type="EMBL" id="JAECZO010000150">
    <property type="protein sequence ID" value="KAK7198435.1"/>
    <property type="molecule type" value="Genomic_DNA"/>
</dbReference>
<comment type="caution">
    <text evidence="1">The sequence shown here is derived from an EMBL/GenBank/DDBJ whole genome shotgun (WGS) entry which is preliminary data.</text>
</comment>
<keyword evidence="2" id="KW-1185">Reference proteome</keyword>
<accession>A0AAW0EX87</accession>
<reference evidence="1 2" key="1">
    <citation type="journal article" date="2021" name="MBio">
        <title>A New Model Trypanosomatid, Novymonas esmeraldas: Genomic Perception of Its 'Candidatus Pandoraea novymonadis' Endosymbiont.</title>
        <authorList>
            <person name="Zakharova A."/>
            <person name="Saura A."/>
            <person name="Butenko A."/>
            <person name="Podesvova L."/>
            <person name="Warmusova S."/>
            <person name="Kostygov A.Y."/>
            <person name="Nenarokova A."/>
            <person name="Lukes J."/>
            <person name="Opperdoes F.R."/>
            <person name="Yurchenko V."/>
        </authorList>
    </citation>
    <scope>NUCLEOTIDE SEQUENCE [LARGE SCALE GENOMIC DNA]</scope>
    <source>
        <strain evidence="1 2">E262AT.01</strain>
    </source>
</reference>
<dbReference type="AlphaFoldDB" id="A0AAW0EX87"/>
<proteinExistence type="predicted"/>
<name>A0AAW0EX87_9TRYP</name>
<evidence type="ECO:0000313" key="1">
    <source>
        <dbReference type="EMBL" id="KAK7198435.1"/>
    </source>
</evidence>